<keyword evidence="1" id="KW-0732">Signal</keyword>
<protein>
    <recommendedName>
        <fullName evidence="4">Conjugal transfer protein TrbH</fullName>
    </recommendedName>
</protein>
<dbReference type="Proteomes" id="UP001165679">
    <property type="component" value="Unassembled WGS sequence"/>
</dbReference>
<accession>A0AA41YSE0</accession>
<gene>
    <name evidence="2" type="ORF">OL599_24275</name>
</gene>
<feature type="chain" id="PRO_5041266372" description="Conjugal transfer protein TrbH" evidence="1">
    <location>
        <begin position="22"/>
        <end position="153"/>
    </location>
</feature>
<comment type="caution">
    <text evidence="2">The sequence shown here is derived from an EMBL/GenBank/DDBJ whole genome shotgun (WGS) entry which is preliminary data.</text>
</comment>
<dbReference type="EMBL" id="JAPDNT010000045">
    <property type="protein sequence ID" value="MCW3477682.1"/>
    <property type="molecule type" value="Genomic_DNA"/>
</dbReference>
<reference evidence="2" key="2">
    <citation type="submission" date="2022-10" db="EMBL/GenBank/DDBJ databases">
        <authorList>
            <person name="Trinh H.N."/>
        </authorList>
    </citation>
    <scope>NUCLEOTIDE SEQUENCE</scope>
    <source>
        <strain evidence="2">RN2-1</strain>
    </source>
</reference>
<evidence type="ECO:0008006" key="4">
    <source>
        <dbReference type="Google" id="ProtNLM"/>
    </source>
</evidence>
<name>A0AA41YSE0_9PROT</name>
<dbReference type="RefSeq" id="WP_264716645.1">
    <property type="nucleotide sequence ID" value="NZ_JAPDNT010000045.1"/>
</dbReference>
<proteinExistence type="predicted"/>
<evidence type="ECO:0000256" key="1">
    <source>
        <dbReference type="SAM" id="SignalP"/>
    </source>
</evidence>
<keyword evidence="3" id="KW-1185">Reference proteome</keyword>
<evidence type="ECO:0000313" key="3">
    <source>
        <dbReference type="Proteomes" id="UP001165679"/>
    </source>
</evidence>
<dbReference type="AlphaFoldDB" id="A0AA41YSE0"/>
<organism evidence="2 3">
    <name type="scientific">Limobrevibacterium gyesilva</name>
    <dbReference type="NCBI Taxonomy" id="2991712"/>
    <lineage>
        <taxon>Bacteria</taxon>
        <taxon>Pseudomonadati</taxon>
        <taxon>Pseudomonadota</taxon>
        <taxon>Alphaproteobacteria</taxon>
        <taxon>Acetobacterales</taxon>
        <taxon>Acetobacteraceae</taxon>
        <taxon>Limobrevibacterium</taxon>
    </lineage>
</organism>
<reference evidence="2" key="1">
    <citation type="submission" date="2022-09" db="EMBL/GenBank/DDBJ databases">
        <title>Rhodovastum sp. nov. RN2-1 isolated from soil in Seongnam, South Korea.</title>
        <authorList>
            <person name="Le N.T."/>
        </authorList>
    </citation>
    <scope>NUCLEOTIDE SEQUENCE</scope>
    <source>
        <strain evidence="2">RN2-1</strain>
    </source>
</reference>
<feature type="signal peptide" evidence="1">
    <location>
        <begin position="1"/>
        <end position="21"/>
    </location>
</feature>
<evidence type="ECO:0000313" key="2">
    <source>
        <dbReference type="EMBL" id="MCW3477682.1"/>
    </source>
</evidence>
<sequence length="153" mass="16246">MTHWRRTALPLLVAASLPACAVGPDTSYVAQLQEPEDAQVLATGMAELVVMQLPAASSTLVLTPTSSDQSGNAFTKAFASALRRRGFAVAEDRQPVTTSAHRIRYLVTPLDNGDLARMTIDDSTEGSRFFVRNTAGGLQAGGPFTVTQAEPAR</sequence>